<dbReference type="EMBL" id="JARJCN010000090">
    <property type="protein sequence ID" value="KAJ7075753.1"/>
    <property type="molecule type" value="Genomic_DNA"/>
</dbReference>
<dbReference type="AlphaFoldDB" id="A0AAD6TU01"/>
<dbReference type="Proteomes" id="UP001222325">
    <property type="component" value="Unassembled WGS sequence"/>
</dbReference>
<name>A0AAD6TU01_9AGAR</name>
<evidence type="ECO:0000313" key="2">
    <source>
        <dbReference type="EMBL" id="KAJ7075753.1"/>
    </source>
</evidence>
<proteinExistence type="predicted"/>
<organism evidence="2 3">
    <name type="scientific">Mycena belliarum</name>
    <dbReference type="NCBI Taxonomy" id="1033014"/>
    <lineage>
        <taxon>Eukaryota</taxon>
        <taxon>Fungi</taxon>
        <taxon>Dikarya</taxon>
        <taxon>Basidiomycota</taxon>
        <taxon>Agaricomycotina</taxon>
        <taxon>Agaricomycetes</taxon>
        <taxon>Agaricomycetidae</taxon>
        <taxon>Agaricales</taxon>
        <taxon>Marasmiineae</taxon>
        <taxon>Mycenaceae</taxon>
        <taxon>Mycena</taxon>
    </lineage>
</organism>
<feature type="region of interest" description="Disordered" evidence="1">
    <location>
        <begin position="113"/>
        <end position="134"/>
    </location>
</feature>
<feature type="region of interest" description="Disordered" evidence="1">
    <location>
        <begin position="49"/>
        <end position="87"/>
    </location>
</feature>
<feature type="compositionally biased region" description="Low complexity" evidence="1">
    <location>
        <begin position="216"/>
        <end position="225"/>
    </location>
</feature>
<protein>
    <submittedName>
        <fullName evidence="2">Uncharacterized protein</fullName>
    </submittedName>
</protein>
<keyword evidence="3" id="KW-1185">Reference proteome</keyword>
<sequence>MAVPPAPTRARYATVRATTVTTQTDLVRNVIPANVEVTVGAHSRRTDFARLPPSAAPRAQRHRLSRGPLPLPAATTSHQRPAPPPSLSRARTALAYLLPRNRLRTPTTVPQVPCRVERPADPRTTNPHARERGAREQRWIALRCARASGGAFLGIPASLPTHVTSRTHTPTRTACRPCVAHASPRATPRPGVRTRLHVVTWLHQAPLDGSSPDAQATRSSTNASRRAARCESTTAAHPRRHVRPPATDMSLGGVFCQFARCGSLAPTRRPRTLKLLGTGAGAAPAAAVPHVLAAALVHMSTPAKIVSRTCPRAAAACTRGSEISGTVAAHPTGVTSPHIPPRPPGHRIMHYPVPSSSCIGRGCTGVATLYRNGPPPPKYPIVPIDVVILDSASPF</sequence>
<gene>
    <name evidence="2" type="ORF">B0H15DRAFT_956250</name>
</gene>
<comment type="caution">
    <text evidence="2">The sequence shown here is derived from an EMBL/GenBank/DDBJ whole genome shotgun (WGS) entry which is preliminary data.</text>
</comment>
<feature type="region of interest" description="Disordered" evidence="1">
    <location>
        <begin position="207"/>
        <end position="246"/>
    </location>
</feature>
<accession>A0AAD6TU01</accession>
<evidence type="ECO:0000313" key="3">
    <source>
        <dbReference type="Proteomes" id="UP001222325"/>
    </source>
</evidence>
<evidence type="ECO:0000256" key="1">
    <source>
        <dbReference type="SAM" id="MobiDB-lite"/>
    </source>
</evidence>
<reference evidence="2" key="1">
    <citation type="submission" date="2023-03" db="EMBL/GenBank/DDBJ databases">
        <title>Massive genome expansion in bonnet fungi (Mycena s.s.) driven by repeated elements and novel gene families across ecological guilds.</title>
        <authorList>
            <consortium name="Lawrence Berkeley National Laboratory"/>
            <person name="Harder C.B."/>
            <person name="Miyauchi S."/>
            <person name="Viragh M."/>
            <person name="Kuo A."/>
            <person name="Thoen E."/>
            <person name="Andreopoulos B."/>
            <person name="Lu D."/>
            <person name="Skrede I."/>
            <person name="Drula E."/>
            <person name="Henrissat B."/>
            <person name="Morin E."/>
            <person name="Kohler A."/>
            <person name="Barry K."/>
            <person name="LaButti K."/>
            <person name="Morin E."/>
            <person name="Salamov A."/>
            <person name="Lipzen A."/>
            <person name="Mereny Z."/>
            <person name="Hegedus B."/>
            <person name="Baldrian P."/>
            <person name="Stursova M."/>
            <person name="Weitz H."/>
            <person name="Taylor A."/>
            <person name="Grigoriev I.V."/>
            <person name="Nagy L.G."/>
            <person name="Martin F."/>
            <person name="Kauserud H."/>
        </authorList>
    </citation>
    <scope>NUCLEOTIDE SEQUENCE</scope>
    <source>
        <strain evidence="2">CBHHK173m</strain>
    </source>
</reference>